<protein>
    <submittedName>
        <fullName evidence="2">Chitinase</fullName>
    </submittedName>
</protein>
<name>A0A5K1K4L2_9APHY</name>
<evidence type="ECO:0000313" key="2">
    <source>
        <dbReference type="EMBL" id="VWO99989.1"/>
    </source>
</evidence>
<feature type="compositionally biased region" description="Basic and acidic residues" evidence="1">
    <location>
        <begin position="104"/>
        <end position="115"/>
    </location>
</feature>
<feature type="region of interest" description="Disordered" evidence="1">
    <location>
        <begin position="51"/>
        <end position="77"/>
    </location>
</feature>
<evidence type="ECO:0000256" key="1">
    <source>
        <dbReference type="SAM" id="MobiDB-lite"/>
    </source>
</evidence>
<accession>A0A5K1K4L2</accession>
<reference evidence="2" key="1">
    <citation type="submission" date="2019-10" db="EMBL/GenBank/DDBJ databases">
        <authorList>
            <person name="Nor Muhammad N."/>
        </authorList>
    </citation>
    <scope>NUCLEOTIDE SEQUENCE</scope>
</reference>
<dbReference type="AlphaFoldDB" id="A0A5K1K4L2"/>
<gene>
    <name evidence="2" type="primary">O59928</name>
</gene>
<proteinExistence type="predicted"/>
<organism evidence="2">
    <name type="scientific">Ganoderma boninense</name>
    <dbReference type="NCBI Taxonomy" id="34458"/>
    <lineage>
        <taxon>Eukaryota</taxon>
        <taxon>Fungi</taxon>
        <taxon>Dikarya</taxon>
        <taxon>Basidiomycota</taxon>
        <taxon>Agaricomycotina</taxon>
        <taxon>Agaricomycetes</taxon>
        <taxon>Polyporales</taxon>
        <taxon>Polyporaceae</taxon>
        <taxon>Ganoderma</taxon>
    </lineage>
</organism>
<sequence>MITILVSRFLLDLQSADRLTRGAQGTTSTLNDGGMGSLVFDRVIGSLGSSFDTLRGPEDEDREDTLHGDEGGGGVRDAFTIELPRSREDLSADASEHCPSFDSELLRGRARDADKAAVVTTGTP</sequence>
<dbReference type="EMBL" id="LR728066">
    <property type="protein sequence ID" value="VWO99989.1"/>
    <property type="molecule type" value="Genomic_DNA"/>
</dbReference>
<feature type="region of interest" description="Disordered" evidence="1">
    <location>
        <begin position="101"/>
        <end position="124"/>
    </location>
</feature>